<sequence>MTTAAGLPTPPLSSDINRTSTLTSTSSLGASALDIDGVGVDDSSDLDLERYTLTYPYSNSYFSQHSPINSNSSSSSPPPPPISGHRLFFDTCTSSNLNHTPTPASSHAHDLSSPIRLDPETSAKATQGSRIARPHSCCRSRLLTKRSISRSGQPRGIFPSTKSVQMSTNRH</sequence>
<feature type="compositionally biased region" description="Polar residues" evidence="1">
    <location>
        <begin position="160"/>
        <end position="171"/>
    </location>
</feature>
<dbReference type="Proteomes" id="UP000297245">
    <property type="component" value="Unassembled WGS sequence"/>
</dbReference>
<feature type="compositionally biased region" description="Low complexity" evidence="1">
    <location>
        <begin position="66"/>
        <end position="75"/>
    </location>
</feature>
<feature type="region of interest" description="Disordered" evidence="1">
    <location>
        <begin position="145"/>
        <end position="171"/>
    </location>
</feature>
<name>A0A4S8LFR0_DENBC</name>
<organism evidence="2 3">
    <name type="scientific">Dendrothele bispora (strain CBS 962.96)</name>
    <dbReference type="NCBI Taxonomy" id="1314807"/>
    <lineage>
        <taxon>Eukaryota</taxon>
        <taxon>Fungi</taxon>
        <taxon>Dikarya</taxon>
        <taxon>Basidiomycota</taxon>
        <taxon>Agaricomycotina</taxon>
        <taxon>Agaricomycetes</taxon>
        <taxon>Agaricomycetidae</taxon>
        <taxon>Agaricales</taxon>
        <taxon>Agaricales incertae sedis</taxon>
        <taxon>Dendrothele</taxon>
    </lineage>
</organism>
<protein>
    <submittedName>
        <fullName evidence="2">Uncharacterized protein</fullName>
    </submittedName>
</protein>
<feature type="region of interest" description="Disordered" evidence="1">
    <location>
        <begin position="65"/>
        <end position="116"/>
    </location>
</feature>
<feature type="compositionally biased region" description="Low complexity" evidence="1">
    <location>
        <begin position="19"/>
        <end position="28"/>
    </location>
</feature>
<feature type="compositionally biased region" description="Polar residues" evidence="1">
    <location>
        <begin position="91"/>
        <end position="105"/>
    </location>
</feature>
<gene>
    <name evidence="2" type="ORF">K435DRAFT_867389</name>
</gene>
<keyword evidence="3" id="KW-1185">Reference proteome</keyword>
<accession>A0A4S8LFR0</accession>
<evidence type="ECO:0000256" key="1">
    <source>
        <dbReference type="SAM" id="MobiDB-lite"/>
    </source>
</evidence>
<evidence type="ECO:0000313" key="2">
    <source>
        <dbReference type="EMBL" id="THU87328.1"/>
    </source>
</evidence>
<dbReference type="AlphaFoldDB" id="A0A4S8LFR0"/>
<reference evidence="2 3" key="1">
    <citation type="journal article" date="2019" name="Nat. Ecol. Evol.">
        <title>Megaphylogeny resolves global patterns of mushroom evolution.</title>
        <authorList>
            <person name="Varga T."/>
            <person name="Krizsan K."/>
            <person name="Foldi C."/>
            <person name="Dima B."/>
            <person name="Sanchez-Garcia M."/>
            <person name="Sanchez-Ramirez S."/>
            <person name="Szollosi G.J."/>
            <person name="Szarkandi J.G."/>
            <person name="Papp V."/>
            <person name="Albert L."/>
            <person name="Andreopoulos W."/>
            <person name="Angelini C."/>
            <person name="Antonin V."/>
            <person name="Barry K.W."/>
            <person name="Bougher N.L."/>
            <person name="Buchanan P."/>
            <person name="Buyck B."/>
            <person name="Bense V."/>
            <person name="Catcheside P."/>
            <person name="Chovatia M."/>
            <person name="Cooper J."/>
            <person name="Damon W."/>
            <person name="Desjardin D."/>
            <person name="Finy P."/>
            <person name="Geml J."/>
            <person name="Haridas S."/>
            <person name="Hughes K."/>
            <person name="Justo A."/>
            <person name="Karasinski D."/>
            <person name="Kautmanova I."/>
            <person name="Kiss B."/>
            <person name="Kocsube S."/>
            <person name="Kotiranta H."/>
            <person name="LaButti K.M."/>
            <person name="Lechner B.E."/>
            <person name="Liimatainen K."/>
            <person name="Lipzen A."/>
            <person name="Lukacs Z."/>
            <person name="Mihaltcheva S."/>
            <person name="Morgado L.N."/>
            <person name="Niskanen T."/>
            <person name="Noordeloos M.E."/>
            <person name="Ohm R.A."/>
            <person name="Ortiz-Santana B."/>
            <person name="Ovrebo C."/>
            <person name="Racz N."/>
            <person name="Riley R."/>
            <person name="Savchenko A."/>
            <person name="Shiryaev A."/>
            <person name="Soop K."/>
            <person name="Spirin V."/>
            <person name="Szebenyi C."/>
            <person name="Tomsovsky M."/>
            <person name="Tulloss R.E."/>
            <person name="Uehling J."/>
            <person name="Grigoriev I.V."/>
            <person name="Vagvolgyi C."/>
            <person name="Papp T."/>
            <person name="Martin F.M."/>
            <person name="Miettinen O."/>
            <person name="Hibbett D.S."/>
            <person name="Nagy L.G."/>
        </authorList>
    </citation>
    <scope>NUCLEOTIDE SEQUENCE [LARGE SCALE GENOMIC DNA]</scope>
    <source>
        <strain evidence="2 3">CBS 962.96</strain>
    </source>
</reference>
<feature type="region of interest" description="Disordered" evidence="1">
    <location>
        <begin position="1"/>
        <end position="28"/>
    </location>
</feature>
<evidence type="ECO:0000313" key="3">
    <source>
        <dbReference type="Proteomes" id="UP000297245"/>
    </source>
</evidence>
<proteinExistence type="predicted"/>
<dbReference type="EMBL" id="ML179455">
    <property type="protein sequence ID" value="THU87328.1"/>
    <property type="molecule type" value="Genomic_DNA"/>
</dbReference>